<feature type="domain" description="DOC" evidence="2">
    <location>
        <begin position="1"/>
        <end position="173"/>
    </location>
</feature>
<evidence type="ECO:0000313" key="4">
    <source>
        <dbReference type="Proteomes" id="UP000717585"/>
    </source>
</evidence>
<dbReference type="PANTHER" id="PTHR24413">
    <property type="entry name" value="SPECKLE-TYPE POZ PROTEIN"/>
    <property type="match status" value="1"/>
</dbReference>
<dbReference type="InterPro" id="IPR008979">
    <property type="entry name" value="Galactose-bd-like_sf"/>
</dbReference>
<reference evidence="3" key="1">
    <citation type="submission" date="2021-05" db="EMBL/GenBank/DDBJ databases">
        <title>A free-living protist that lacks canonical eukaryotic 1 DNA replication and segregation systems.</title>
        <authorList>
            <person name="Salas-Leiva D.E."/>
            <person name="Tromer E.C."/>
            <person name="Curtis B.A."/>
            <person name="Jerlstrom-Hultqvist J."/>
            <person name="Kolisko M."/>
            <person name="Yi Z."/>
            <person name="Salas-Leiva J.S."/>
            <person name="Gallot-Lavallee L."/>
            <person name="Kops G.J.P.L."/>
            <person name="Archibald J.M."/>
            <person name="Simpson A.G.B."/>
            <person name="Roger A.J."/>
        </authorList>
    </citation>
    <scope>NUCLEOTIDE SEQUENCE</scope>
    <source>
        <strain evidence="3">BICM</strain>
    </source>
</reference>
<accession>A0A8J6EAB5</accession>
<name>A0A8J6EAB5_9EUKA</name>
<dbReference type="InterPro" id="IPR004939">
    <property type="entry name" value="APC_su10/DOC_dom"/>
</dbReference>
<dbReference type="PROSITE" id="PS51284">
    <property type="entry name" value="DOC"/>
    <property type="match status" value="1"/>
</dbReference>
<protein>
    <submittedName>
        <fullName evidence="3">Anaphase-promoting complex, subunit 10 (APC10)</fullName>
    </submittedName>
</protein>
<dbReference type="PROSITE" id="PS50097">
    <property type="entry name" value="BTB"/>
    <property type="match status" value="1"/>
</dbReference>
<comment type="caution">
    <text evidence="3">The sequence shown here is derived from an EMBL/GenBank/DDBJ whole genome shotgun (WGS) entry which is preliminary data.</text>
</comment>
<proteinExistence type="predicted"/>
<dbReference type="Pfam" id="PF03256">
    <property type="entry name" value="ANAPC10"/>
    <property type="match status" value="1"/>
</dbReference>
<dbReference type="SMART" id="SM00225">
    <property type="entry name" value="BTB"/>
    <property type="match status" value="1"/>
</dbReference>
<dbReference type="Gene3D" id="2.60.120.260">
    <property type="entry name" value="Galactose-binding domain-like"/>
    <property type="match status" value="1"/>
</dbReference>
<dbReference type="InterPro" id="IPR000210">
    <property type="entry name" value="BTB/POZ_dom"/>
</dbReference>
<gene>
    <name evidence="3" type="ORF">J8273_4130</name>
</gene>
<dbReference type="CDD" id="cd18186">
    <property type="entry name" value="BTB_POZ_ZBTB_KLHL-like"/>
    <property type="match status" value="1"/>
</dbReference>
<keyword evidence="4" id="KW-1185">Reference proteome</keyword>
<dbReference type="Pfam" id="PF00651">
    <property type="entry name" value="BTB"/>
    <property type="match status" value="1"/>
</dbReference>
<evidence type="ECO:0000259" key="2">
    <source>
        <dbReference type="PROSITE" id="PS51284"/>
    </source>
</evidence>
<dbReference type="EMBL" id="JAHDYR010000015">
    <property type="protein sequence ID" value="KAG9394465.1"/>
    <property type="molecule type" value="Genomic_DNA"/>
</dbReference>
<sequence>MTRTTIEPISTLPVKVATDESSNNYQVTSETATRDVENLHRASGNYFETNARCPHKIFLRFSNARIITHVYMNLHRSDQSYCPKVVRVHPVLASGESQPALEYKLAHRTGWFVLPTGTSESVTEVTLTVVKNHSNGRDCRIRCIRVHCELDTSKPLEAVLLTASGVSFSAIHPDTGSVPTDCTLAMADGELNAHKAVLMAASEYFRAMLVSGMLESGGRVSLPDIPTETMRAVIDFIYLGTLELNCGKDDVFEIQTPQGETLLFTGPVGFTLNLFVVAQRLALGGLCGSIASWMVQSISLLAQTDSFVGFITAFTDSHLDKVCSAYLLLNPIAALYDGTLDRMGDGVLRTFVSKLIGTEAVQQFNMPEIGSRVGVLPAVRIPSDAAKPFSGVLLGRTSTKPDGMACIEYKTVSGGTAEWSVLAMAVAAIIEDDA</sequence>
<dbReference type="SUPFAM" id="SSF49785">
    <property type="entry name" value="Galactose-binding domain-like"/>
    <property type="match status" value="1"/>
</dbReference>
<feature type="domain" description="BTB" evidence="1">
    <location>
        <begin position="180"/>
        <end position="246"/>
    </location>
</feature>
<dbReference type="InterPro" id="IPR011333">
    <property type="entry name" value="SKP1/BTB/POZ_sf"/>
</dbReference>
<dbReference type="Proteomes" id="UP000717585">
    <property type="component" value="Unassembled WGS sequence"/>
</dbReference>
<evidence type="ECO:0000313" key="3">
    <source>
        <dbReference type="EMBL" id="KAG9394465.1"/>
    </source>
</evidence>
<organism evidence="3 4">
    <name type="scientific">Carpediemonas membranifera</name>
    <dbReference type="NCBI Taxonomy" id="201153"/>
    <lineage>
        <taxon>Eukaryota</taxon>
        <taxon>Metamonada</taxon>
        <taxon>Carpediemonas-like organisms</taxon>
        <taxon>Carpediemonas</taxon>
    </lineage>
</organism>
<dbReference type="OrthoDB" id="6425912at2759"/>
<dbReference type="Gene3D" id="3.30.710.10">
    <property type="entry name" value="Potassium Channel Kv1.1, Chain A"/>
    <property type="match status" value="1"/>
</dbReference>
<dbReference type="SMART" id="SM01337">
    <property type="entry name" value="APC10"/>
    <property type="match status" value="1"/>
</dbReference>
<evidence type="ECO:0000259" key="1">
    <source>
        <dbReference type="PROSITE" id="PS50097"/>
    </source>
</evidence>
<dbReference type="SUPFAM" id="SSF54695">
    <property type="entry name" value="POZ domain"/>
    <property type="match status" value="1"/>
</dbReference>
<dbReference type="AlphaFoldDB" id="A0A8J6EAB5"/>